<evidence type="ECO:0000259" key="3">
    <source>
        <dbReference type="Pfam" id="PF05617"/>
    </source>
</evidence>
<evidence type="ECO:0000313" key="5">
    <source>
        <dbReference type="Proteomes" id="UP001396334"/>
    </source>
</evidence>
<dbReference type="Proteomes" id="UP001396334">
    <property type="component" value="Unassembled WGS sequence"/>
</dbReference>
<dbReference type="Pfam" id="PF05617">
    <property type="entry name" value="Prolamin_like"/>
    <property type="match status" value="1"/>
</dbReference>
<dbReference type="InterPro" id="IPR008502">
    <property type="entry name" value="Prolamin-like"/>
</dbReference>
<dbReference type="PANTHER" id="PTHR31951">
    <property type="entry name" value="BIFUNCTIONAL INHIBITOR/LIPID-TRANSFER PROTEIN/SEED STORAGE 2S ALBUMIN SUPERFAMILY PROTEIN-RELATED"/>
    <property type="match status" value="1"/>
</dbReference>
<protein>
    <recommendedName>
        <fullName evidence="3">Prolamin-like domain-containing protein</fullName>
    </recommendedName>
</protein>
<comment type="caution">
    <text evidence="4">The sequence shown here is derived from an EMBL/GenBank/DDBJ whole genome shotgun (WGS) entry which is preliminary data.</text>
</comment>
<evidence type="ECO:0000256" key="1">
    <source>
        <dbReference type="ARBA" id="ARBA00022729"/>
    </source>
</evidence>
<feature type="transmembrane region" description="Helical" evidence="2">
    <location>
        <begin position="6"/>
        <end position="24"/>
    </location>
</feature>
<keyword evidence="2" id="KW-0472">Membrane</keyword>
<sequence length="118" mass="13510">MASWNVHAALAIMVVMVVSGAAVFESQDCENLRLICEDEIFKRIFTDATVTVSDKCCLQLLLTSRDCLEGLVKTDLEDPYYKNHTKLAQQVLAKTEQMWNNCTSVSHNRGWFWWPMCC</sequence>
<dbReference type="PANTHER" id="PTHR31951:SF22">
    <property type="entry name" value="ECA1 GAMETOGENESIS RELATED FAMILY"/>
    <property type="match status" value="1"/>
</dbReference>
<evidence type="ECO:0000313" key="4">
    <source>
        <dbReference type="EMBL" id="KAK9025723.1"/>
    </source>
</evidence>
<keyword evidence="1" id="KW-0732">Signal</keyword>
<feature type="domain" description="Prolamin-like" evidence="3">
    <location>
        <begin position="35"/>
        <end position="102"/>
    </location>
</feature>
<organism evidence="4 5">
    <name type="scientific">Hibiscus sabdariffa</name>
    <name type="common">roselle</name>
    <dbReference type="NCBI Taxonomy" id="183260"/>
    <lineage>
        <taxon>Eukaryota</taxon>
        <taxon>Viridiplantae</taxon>
        <taxon>Streptophyta</taxon>
        <taxon>Embryophyta</taxon>
        <taxon>Tracheophyta</taxon>
        <taxon>Spermatophyta</taxon>
        <taxon>Magnoliopsida</taxon>
        <taxon>eudicotyledons</taxon>
        <taxon>Gunneridae</taxon>
        <taxon>Pentapetalae</taxon>
        <taxon>rosids</taxon>
        <taxon>malvids</taxon>
        <taxon>Malvales</taxon>
        <taxon>Malvaceae</taxon>
        <taxon>Malvoideae</taxon>
        <taxon>Hibiscus</taxon>
    </lineage>
</organism>
<dbReference type="EMBL" id="JBBPBN010000013">
    <property type="protein sequence ID" value="KAK9025723.1"/>
    <property type="molecule type" value="Genomic_DNA"/>
</dbReference>
<keyword evidence="2" id="KW-0812">Transmembrane</keyword>
<accession>A0ABR2SKF9</accession>
<gene>
    <name evidence="4" type="ORF">V6N11_038580</name>
</gene>
<proteinExistence type="predicted"/>
<reference evidence="4 5" key="1">
    <citation type="journal article" date="2024" name="G3 (Bethesda)">
        <title>Genome assembly of Hibiscus sabdariffa L. provides insights into metabolisms of medicinal natural products.</title>
        <authorList>
            <person name="Kim T."/>
        </authorList>
    </citation>
    <scope>NUCLEOTIDE SEQUENCE [LARGE SCALE GENOMIC DNA]</scope>
    <source>
        <strain evidence="4">TK-2024</strain>
        <tissue evidence="4">Old leaves</tissue>
    </source>
</reference>
<evidence type="ECO:0000256" key="2">
    <source>
        <dbReference type="SAM" id="Phobius"/>
    </source>
</evidence>
<keyword evidence="5" id="KW-1185">Reference proteome</keyword>
<name>A0ABR2SKF9_9ROSI</name>
<keyword evidence="2" id="KW-1133">Transmembrane helix</keyword>